<dbReference type="Pfam" id="PF04168">
    <property type="entry name" value="Alpha-E"/>
    <property type="match status" value="1"/>
</dbReference>
<dbReference type="PANTHER" id="PTHR34595:SF7">
    <property type="entry name" value="SLL1039 PROTEIN"/>
    <property type="match status" value="1"/>
</dbReference>
<dbReference type="OrthoDB" id="9803532at2"/>
<dbReference type="HOGENOM" id="CLU_071567_1_0_6"/>
<dbReference type="AlphaFoldDB" id="K0CGU2"/>
<evidence type="ECO:0000313" key="3">
    <source>
        <dbReference type="Proteomes" id="UP000006286"/>
    </source>
</evidence>
<protein>
    <recommendedName>
        <fullName evidence="1">DUF403 domain-containing protein</fullName>
    </recommendedName>
</protein>
<dbReference type="KEGG" id="adi:B5T_02702"/>
<proteinExistence type="predicted"/>
<dbReference type="InterPro" id="IPR007296">
    <property type="entry name" value="DUF403"/>
</dbReference>
<sequence>MLSRTASDLYWLSRLVERAENTARMLDVAWNLSMMPFVANPRDEMMAPLMISGTHELYMSRYDDVQVREVLHFFTLDQDNPGSIFNCLRLARENGHAVRGKITAEMWESINSTWLELKEIHRGGLDQYGASAFFDWVKKRSHLFRGATYGTIMRNDAFRFLRIGTFIERADNTARILDVKYQIGTLYGSLYGVPSGGDAMDFYRWHALLHSVGAYESYRELYSEAISADRVAELLVLGAEVPRSLRSCMQMLCELLPAIEGRAGQTAKRLAAVQFARLQYGDLEHVLDTGLHDYLTDFLRRINELADTIREEYLEVV</sequence>
<dbReference type="STRING" id="930169.B5T_02702"/>
<keyword evidence="3" id="KW-1185">Reference proteome</keyword>
<dbReference type="InterPro" id="IPR051680">
    <property type="entry name" value="ATP-dep_Glu-Cys_Ligase-2"/>
</dbReference>
<dbReference type="Proteomes" id="UP000006286">
    <property type="component" value="Chromosome"/>
</dbReference>
<dbReference type="eggNOG" id="COG2307">
    <property type="taxonomic scope" value="Bacteria"/>
</dbReference>
<accession>K0CGU2</accession>
<evidence type="ECO:0000313" key="2">
    <source>
        <dbReference type="EMBL" id="AFT70972.1"/>
    </source>
</evidence>
<reference evidence="2 3" key="1">
    <citation type="journal article" date="2012" name="J. Bacteriol.">
        <title>Complete genome sequence of Alcanivorax dieselolei type strain B5.</title>
        <authorList>
            <person name="Lai Q."/>
            <person name="Li W."/>
            <person name="Shao Z."/>
        </authorList>
    </citation>
    <scope>NUCLEOTIDE SEQUENCE [LARGE SCALE GENOMIC DNA]</scope>
    <source>
        <strain evidence="3">DSM 16502 / CGMCC 1.3690 / B-5</strain>
    </source>
</reference>
<gene>
    <name evidence="2" type="ordered locus">B5T_02702</name>
</gene>
<evidence type="ECO:0000259" key="1">
    <source>
        <dbReference type="Pfam" id="PF04168"/>
    </source>
</evidence>
<dbReference type="PATRIC" id="fig|930169.3.peg.2671"/>
<organism evidence="2 3">
    <name type="scientific">Alcanivorax dieselolei (strain DSM 16502 / CGMCC 1.3690 / MCCC 1A00001 / B-5)</name>
    <name type="common">Alloalcanivorax dieselolei</name>
    <dbReference type="NCBI Taxonomy" id="930169"/>
    <lineage>
        <taxon>Bacteria</taxon>
        <taxon>Pseudomonadati</taxon>
        <taxon>Pseudomonadota</taxon>
        <taxon>Gammaproteobacteria</taxon>
        <taxon>Oceanospirillales</taxon>
        <taxon>Alcanivoracaceae</taxon>
        <taxon>Alloalcanivorax</taxon>
    </lineage>
</organism>
<feature type="domain" description="DUF403" evidence="1">
    <location>
        <begin position="1"/>
        <end position="314"/>
    </location>
</feature>
<name>K0CGU2_ALCDB</name>
<dbReference type="RefSeq" id="WP_014995038.1">
    <property type="nucleotide sequence ID" value="NC_018691.1"/>
</dbReference>
<dbReference type="EMBL" id="CP003466">
    <property type="protein sequence ID" value="AFT70972.1"/>
    <property type="molecule type" value="Genomic_DNA"/>
</dbReference>
<dbReference type="PANTHER" id="PTHR34595">
    <property type="entry name" value="BLR5612 PROTEIN"/>
    <property type="match status" value="1"/>
</dbReference>